<gene>
    <name evidence="2" type="ORF">HYH02_007630</name>
</gene>
<accession>A0A835WHX7</accession>
<dbReference type="OrthoDB" id="530635at2759"/>
<keyword evidence="3" id="KW-1185">Reference proteome</keyword>
<name>A0A835WHX7_9CHLO</name>
<proteinExistence type="predicted"/>
<evidence type="ECO:0000256" key="1">
    <source>
        <dbReference type="SAM" id="MobiDB-lite"/>
    </source>
</evidence>
<evidence type="ECO:0000313" key="3">
    <source>
        <dbReference type="Proteomes" id="UP000613740"/>
    </source>
</evidence>
<comment type="caution">
    <text evidence="2">The sequence shown here is derived from an EMBL/GenBank/DDBJ whole genome shotgun (WGS) entry which is preliminary data.</text>
</comment>
<dbReference type="EMBL" id="JAEHOD010000022">
    <property type="protein sequence ID" value="KAG2447300.1"/>
    <property type="molecule type" value="Genomic_DNA"/>
</dbReference>
<reference evidence="2" key="1">
    <citation type="journal article" date="2020" name="bioRxiv">
        <title>Comparative genomics of Chlamydomonas.</title>
        <authorList>
            <person name="Craig R.J."/>
            <person name="Hasan A.R."/>
            <person name="Ness R.W."/>
            <person name="Keightley P.D."/>
        </authorList>
    </citation>
    <scope>NUCLEOTIDE SEQUENCE</scope>
    <source>
        <strain evidence="2">CCAP 11/173</strain>
    </source>
</reference>
<sequence>MVAPWQETQYRVVVEFKKGGHGVKREILMDHKAEVLPPQLHGRVTPQEWSVFMTEVNQLVYSHPYTQAPSAEYCCNFAANMACLLAIGFGCFQGDGGDYGPWLAQLQQILNRHAAAFATGGASLRINHVHGSYWVEINVDPTFMAVGAPVQAGVPVYYPPPGAAAPMGYGAQPGAQPPPGYPAAPPPSAPTKA</sequence>
<dbReference type="Proteomes" id="UP000613740">
    <property type="component" value="Unassembled WGS sequence"/>
</dbReference>
<feature type="region of interest" description="Disordered" evidence="1">
    <location>
        <begin position="168"/>
        <end position="193"/>
    </location>
</feature>
<organism evidence="2 3">
    <name type="scientific">Chlamydomonas schloesseri</name>
    <dbReference type="NCBI Taxonomy" id="2026947"/>
    <lineage>
        <taxon>Eukaryota</taxon>
        <taxon>Viridiplantae</taxon>
        <taxon>Chlorophyta</taxon>
        <taxon>core chlorophytes</taxon>
        <taxon>Chlorophyceae</taxon>
        <taxon>CS clade</taxon>
        <taxon>Chlamydomonadales</taxon>
        <taxon>Chlamydomonadaceae</taxon>
        <taxon>Chlamydomonas</taxon>
    </lineage>
</organism>
<evidence type="ECO:0000313" key="2">
    <source>
        <dbReference type="EMBL" id="KAG2447300.1"/>
    </source>
</evidence>
<feature type="compositionally biased region" description="Pro residues" evidence="1">
    <location>
        <begin position="175"/>
        <end position="193"/>
    </location>
</feature>
<protein>
    <submittedName>
        <fullName evidence="2">Uncharacterized protein</fullName>
    </submittedName>
</protein>
<dbReference type="AlphaFoldDB" id="A0A835WHX7"/>